<dbReference type="Pfam" id="PF08281">
    <property type="entry name" value="Sigma70_r4_2"/>
    <property type="match status" value="1"/>
</dbReference>
<evidence type="ECO:0000259" key="6">
    <source>
        <dbReference type="Pfam" id="PF04542"/>
    </source>
</evidence>
<dbReference type="InterPro" id="IPR013325">
    <property type="entry name" value="RNA_pol_sigma_r2"/>
</dbReference>
<dbReference type="Proteomes" id="UP001204562">
    <property type="component" value="Unassembled WGS sequence"/>
</dbReference>
<dbReference type="NCBIfam" id="TIGR02937">
    <property type="entry name" value="sigma70-ECF"/>
    <property type="match status" value="1"/>
</dbReference>
<dbReference type="InterPro" id="IPR013324">
    <property type="entry name" value="RNA_pol_sigma_r3/r4-like"/>
</dbReference>
<gene>
    <name evidence="8" type="ORF">NE579_13905</name>
</gene>
<proteinExistence type="inferred from homology"/>
<comment type="similarity">
    <text evidence="1">Belongs to the sigma-70 factor family. ECF subfamily.</text>
</comment>
<evidence type="ECO:0000256" key="1">
    <source>
        <dbReference type="ARBA" id="ARBA00010641"/>
    </source>
</evidence>
<comment type="caution">
    <text evidence="8">The sequence shown here is derived from an EMBL/GenBank/DDBJ whole genome shotgun (WGS) entry which is preliminary data.</text>
</comment>
<dbReference type="InterPro" id="IPR039425">
    <property type="entry name" value="RNA_pol_sigma-70-like"/>
</dbReference>
<dbReference type="RefSeq" id="WP_256304686.1">
    <property type="nucleotide sequence ID" value="NZ_JANFYS010000034.1"/>
</dbReference>
<dbReference type="SUPFAM" id="SSF88659">
    <property type="entry name" value="Sigma3 and sigma4 domains of RNA polymerase sigma factors"/>
    <property type="match status" value="1"/>
</dbReference>
<dbReference type="AlphaFoldDB" id="A0AAW5JN07"/>
<evidence type="ECO:0000256" key="2">
    <source>
        <dbReference type="ARBA" id="ARBA00023015"/>
    </source>
</evidence>
<dbReference type="PANTHER" id="PTHR43133">
    <property type="entry name" value="RNA POLYMERASE ECF-TYPE SIGMA FACTO"/>
    <property type="match status" value="1"/>
</dbReference>
<organism evidence="8 9">
    <name type="scientific">Intestinimonas massiliensis</name>
    <name type="common">ex Afouda et al. 2020</name>
    <dbReference type="NCBI Taxonomy" id="1673721"/>
    <lineage>
        <taxon>Bacteria</taxon>
        <taxon>Bacillati</taxon>
        <taxon>Bacillota</taxon>
        <taxon>Clostridia</taxon>
        <taxon>Eubacteriales</taxon>
        <taxon>Intestinimonas</taxon>
    </lineage>
</organism>
<evidence type="ECO:0000313" key="9">
    <source>
        <dbReference type="Proteomes" id="UP001204562"/>
    </source>
</evidence>
<accession>A0AAW5JN07</accession>
<feature type="domain" description="RNA polymerase sigma factor 70 region 4 type 2" evidence="7">
    <location>
        <begin position="128"/>
        <end position="180"/>
    </location>
</feature>
<dbReference type="InterPro" id="IPR013249">
    <property type="entry name" value="RNA_pol_sigma70_r4_t2"/>
</dbReference>
<reference evidence="8" key="1">
    <citation type="submission" date="2022-06" db="EMBL/GenBank/DDBJ databases">
        <title>Isolation of gut microbiota from human fecal samples.</title>
        <authorList>
            <person name="Pamer E.G."/>
            <person name="Barat B."/>
            <person name="Waligurski E."/>
            <person name="Medina S."/>
            <person name="Paddock L."/>
            <person name="Mostad J."/>
        </authorList>
    </citation>
    <scope>NUCLEOTIDE SEQUENCE</scope>
    <source>
        <strain evidence="8">DFI.9.91</strain>
    </source>
</reference>
<dbReference type="PANTHER" id="PTHR43133:SF8">
    <property type="entry name" value="RNA POLYMERASE SIGMA FACTOR HI_1459-RELATED"/>
    <property type="match status" value="1"/>
</dbReference>
<keyword evidence="5" id="KW-0804">Transcription</keyword>
<dbReference type="GO" id="GO:0016987">
    <property type="term" value="F:sigma factor activity"/>
    <property type="evidence" value="ECO:0007669"/>
    <property type="project" value="UniProtKB-KW"/>
</dbReference>
<sequence length="202" mass="22931">MATEQELVKRAKRGDPDAFGQLVTANEKRIYNLALRMTGSPEDAAELAQEAFLNAWRGLHRFQGESSFATWLYRLASNACIDFLRREKRRRSLSMTVSLDDETCERQAELPDQRSTPEQHLERQELRRAIRDGLQRLSEEHRQVLVMREVSGLSYAEIGQVLELEPGTVKSRIARARLALRKALESEGNLLDGIASVRGKGP</sequence>
<dbReference type="EMBL" id="JANFYS010000034">
    <property type="protein sequence ID" value="MCQ4771536.1"/>
    <property type="molecule type" value="Genomic_DNA"/>
</dbReference>
<dbReference type="InterPro" id="IPR014284">
    <property type="entry name" value="RNA_pol_sigma-70_dom"/>
</dbReference>
<dbReference type="GO" id="GO:0003677">
    <property type="term" value="F:DNA binding"/>
    <property type="evidence" value="ECO:0007669"/>
    <property type="project" value="UniProtKB-KW"/>
</dbReference>
<evidence type="ECO:0000256" key="3">
    <source>
        <dbReference type="ARBA" id="ARBA00023082"/>
    </source>
</evidence>
<keyword evidence="3" id="KW-0731">Sigma factor</keyword>
<dbReference type="CDD" id="cd06171">
    <property type="entry name" value="Sigma70_r4"/>
    <property type="match status" value="1"/>
</dbReference>
<dbReference type="Gene3D" id="1.10.10.10">
    <property type="entry name" value="Winged helix-like DNA-binding domain superfamily/Winged helix DNA-binding domain"/>
    <property type="match status" value="1"/>
</dbReference>
<evidence type="ECO:0000313" key="8">
    <source>
        <dbReference type="EMBL" id="MCQ4771536.1"/>
    </source>
</evidence>
<evidence type="ECO:0000256" key="5">
    <source>
        <dbReference type="ARBA" id="ARBA00023163"/>
    </source>
</evidence>
<dbReference type="Gene3D" id="1.10.1740.10">
    <property type="match status" value="1"/>
</dbReference>
<keyword evidence="4" id="KW-0238">DNA-binding</keyword>
<dbReference type="Pfam" id="PF04542">
    <property type="entry name" value="Sigma70_r2"/>
    <property type="match status" value="1"/>
</dbReference>
<name>A0AAW5JN07_9FIRM</name>
<dbReference type="InterPro" id="IPR007627">
    <property type="entry name" value="RNA_pol_sigma70_r2"/>
</dbReference>
<dbReference type="GO" id="GO:0006352">
    <property type="term" value="P:DNA-templated transcription initiation"/>
    <property type="evidence" value="ECO:0007669"/>
    <property type="project" value="InterPro"/>
</dbReference>
<evidence type="ECO:0000259" key="7">
    <source>
        <dbReference type="Pfam" id="PF08281"/>
    </source>
</evidence>
<dbReference type="SUPFAM" id="SSF88946">
    <property type="entry name" value="Sigma2 domain of RNA polymerase sigma factors"/>
    <property type="match status" value="1"/>
</dbReference>
<feature type="domain" description="RNA polymerase sigma-70 region 2" evidence="6">
    <location>
        <begin position="22"/>
        <end position="90"/>
    </location>
</feature>
<protein>
    <submittedName>
        <fullName evidence="8">Sigma-70 family RNA polymerase sigma factor</fullName>
    </submittedName>
</protein>
<dbReference type="InterPro" id="IPR036388">
    <property type="entry name" value="WH-like_DNA-bd_sf"/>
</dbReference>
<evidence type="ECO:0000256" key="4">
    <source>
        <dbReference type="ARBA" id="ARBA00023125"/>
    </source>
</evidence>
<keyword evidence="2" id="KW-0805">Transcription regulation</keyword>